<dbReference type="AlphaFoldDB" id="A0A6C0C880"/>
<accession>A0A6C0C880</accession>
<organism evidence="2">
    <name type="scientific">viral metagenome</name>
    <dbReference type="NCBI Taxonomy" id="1070528"/>
    <lineage>
        <taxon>unclassified sequences</taxon>
        <taxon>metagenomes</taxon>
        <taxon>organismal metagenomes</taxon>
    </lineage>
</organism>
<evidence type="ECO:0000313" key="2">
    <source>
        <dbReference type="EMBL" id="QHT00926.1"/>
    </source>
</evidence>
<proteinExistence type="predicted"/>
<feature type="compositionally biased region" description="Basic and acidic residues" evidence="1">
    <location>
        <begin position="7"/>
        <end position="23"/>
    </location>
</feature>
<name>A0A6C0C880_9ZZZZ</name>
<dbReference type="EMBL" id="MN739360">
    <property type="protein sequence ID" value="QHT00926.1"/>
    <property type="molecule type" value="Genomic_DNA"/>
</dbReference>
<reference evidence="2" key="1">
    <citation type="journal article" date="2020" name="Nature">
        <title>Giant virus diversity and host interactions through global metagenomics.</title>
        <authorList>
            <person name="Schulz F."/>
            <person name="Roux S."/>
            <person name="Paez-Espino D."/>
            <person name="Jungbluth S."/>
            <person name="Walsh D.A."/>
            <person name="Denef V.J."/>
            <person name="McMahon K.D."/>
            <person name="Konstantinidis K.T."/>
            <person name="Eloe-Fadrosh E.A."/>
            <person name="Kyrpides N.C."/>
            <person name="Woyke T."/>
        </authorList>
    </citation>
    <scope>NUCLEOTIDE SEQUENCE</scope>
    <source>
        <strain evidence="2">GVMAG-M-3300020192-26</strain>
    </source>
</reference>
<sequence length="30" mass="3678">MKLLRRKKEEKWTGDENGNRMDDSLPLWKC</sequence>
<feature type="region of interest" description="Disordered" evidence="1">
    <location>
        <begin position="1"/>
        <end position="30"/>
    </location>
</feature>
<evidence type="ECO:0000256" key="1">
    <source>
        <dbReference type="SAM" id="MobiDB-lite"/>
    </source>
</evidence>
<protein>
    <submittedName>
        <fullName evidence="2">Uncharacterized protein</fullName>
    </submittedName>
</protein>